<keyword evidence="2" id="KW-1003">Cell membrane</keyword>
<dbReference type="PIRSF" id="PIRSF038958">
    <property type="entry name" value="PG_synth_SpoVB"/>
    <property type="match status" value="1"/>
</dbReference>
<comment type="caution">
    <text evidence="7">The sequence shown here is derived from an EMBL/GenBank/DDBJ whole genome shotgun (WGS) entry which is preliminary data.</text>
</comment>
<feature type="transmembrane region" description="Helical" evidence="6">
    <location>
        <begin position="182"/>
        <end position="203"/>
    </location>
</feature>
<keyword evidence="5 6" id="KW-0472">Membrane</keyword>
<feature type="transmembrane region" description="Helical" evidence="6">
    <location>
        <begin position="118"/>
        <end position="139"/>
    </location>
</feature>
<dbReference type="PANTHER" id="PTHR30250">
    <property type="entry name" value="PST FAMILY PREDICTED COLANIC ACID TRANSPORTER"/>
    <property type="match status" value="1"/>
</dbReference>
<keyword evidence="4 6" id="KW-1133">Transmembrane helix</keyword>
<dbReference type="AlphaFoldDB" id="A0A024Q8W0"/>
<comment type="subcellular location">
    <subcellularLocation>
        <location evidence="1">Cell membrane</location>
        <topology evidence="1">Multi-pass membrane protein</topology>
    </subcellularLocation>
</comment>
<organism evidence="7 8">
    <name type="scientific">Virgibacillus massiliensis</name>
    <dbReference type="NCBI Taxonomy" id="1462526"/>
    <lineage>
        <taxon>Bacteria</taxon>
        <taxon>Bacillati</taxon>
        <taxon>Bacillota</taxon>
        <taxon>Bacilli</taxon>
        <taxon>Bacillales</taxon>
        <taxon>Bacillaceae</taxon>
        <taxon>Virgibacillus</taxon>
    </lineage>
</organism>
<dbReference type="GO" id="GO:0005886">
    <property type="term" value="C:plasma membrane"/>
    <property type="evidence" value="ECO:0007669"/>
    <property type="project" value="UniProtKB-SubCell"/>
</dbReference>
<feature type="transmembrane region" description="Helical" evidence="6">
    <location>
        <begin position="284"/>
        <end position="307"/>
    </location>
</feature>
<evidence type="ECO:0000256" key="2">
    <source>
        <dbReference type="ARBA" id="ARBA00022475"/>
    </source>
</evidence>
<dbReference type="InterPro" id="IPR002797">
    <property type="entry name" value="Polysacc_synth"/>
</dbReference>
<feature type="transmembrane region" description="Helical" evidence="6">
    <location>
        <begin position="355"/>
        <end position="375"/>
    </location>
</feature>
<dbReference type="EMBL" id="CCDP010000001">
    <property type="protein sequence ID" value="CDQ38366.1"/>
    <property type="molecule type" value="Genomic_DNA"/>
</dbReference>
<dbReference type="eggNOG" id="COG2244">
    <property type="taxonomic scope" value="Bacteria"/>
</dbReference>
<feature type="transmembrane region" description="Helical" evidence="6">
    <location>
        <begin position="387"/>
        <end position="407"/>
    </location>
</feature>
<feature type="transmembrane region" description="Helical" evidence="6">
    <location>
        <begin position="232"/>
        <end position="252"/>
    </location>
</feature>
<dbReference type="OrthoDB" id="9775950at2"/>
<keyword evidence="8" id="KW-1185">Reference proteome</keyword>
<evidence type="ECO:0000256" key="4">
    <source>
        <dbReference type="ARBA" id="ARBA00022989"/>
    </source>
</evidence>
<evidence type="ECO:0000256" key="3">
    <source>
        <dbReference type="ARBA" id="ARBA00022692"/>
    </source>
</evidence>
<dbReference type="Pfam" id="PF01943">
    <property type="entry name" value="Polysacc_synt"/>
    <property type="match status" value="1"/>
</dbReference>
<evidence type="ECO:0000313" key="7">
    <source>
        <dbReference type="EMBL" id="CDQ38366.1"/>
    </source>
</evidence>
<dbReference type="STRING" id="1462526.BN990_00636"/>
<reference evidence="7 8" key="1">
    <citation type="submission" date="2014-03" db="EMBL/GenBank/DDBJ databases">
        <authorList>
            <person name="Urmite Genomes U."/>
        </authorList>
    </citation>
    <scope>NUCLEOTIDE SEQUENCE [LARGE SCALE GENOMIC DNA]</scope>
    <source>
        <strain evidence="7 8">Vm-5</strain>
    </source>
</reference>
<feature type="transmembrane region" description="Helical" evidence="6">
    <location>
        <begin position="160"/>
        <end position="176"/>
    </location>
</feature>
<proteinExistence type="predicted"/>
<feature type="transmembrane region" description="Helical" evidence="6">
    <location>
        <begin position="84"/>
        <end position="106"/>
    </location>
</feature>
<sequence length="522" mass="57211" precursor="true">MSRSAFVRSTLLLTVATLVSKVLGSVFRIPLQNIAGDHVLGIFSLVYPVYMVALTLSVAGIPIAISKLIADARAKGELSFVKEIYVTASILALLFGISSFLLIYSLSTPLASALGGQSTRLALIVVTATLLVAPYMAVYRGYFQGFEDMKPTAISQVIEQFIRVGLILVIAYYFVQQDFSDATVAGGVMIGSVVGAFTSLIYLRVKYIRSPLRQTLTRKYTLKLFSSWSKQILKLSIPIAIGTITMALINFIDSFTIPYGLRSIGESETGINYLYGIYGRGLSIVQIATVFSTSIVLPLIPLITTKLAEGETQQVRSVIEKTYRMTHLLSWPAAMGLLGLTLPINLALFTDLEGSGVLAILGLSSVFTSLTILSTGILQGMNLAKQAAFIIVCGILMKALCNIYFIQLFGLRGAAFSTLLVYIVLLIINTWYIFKHYPFSIRRKLITKIMIASISMGAVIGVPTLYVSITDWSRVQALLYLLVAMFIGVTIYVLQLYLFNVVNKTDIVKNIPYFSQKGRAEK</sequence>
<dbReference type="RefSeq" id="WP_021289760.1">
    <property type="nucleotide sequence ID" value="NZ_BNER01000001.1"/>
</dbReference>
<feature type="transmembrane region" description="Helical" evidence="6">
    <location>
        <begin position="478"/>
        <end position="499"/>
    </location>
</feature>
<feature type="transmembrane region" description="Helical" evidence="6">
    <location>
        <begin position="40"/>
        <end position="63"/>
    </location>
</feature>
<protein>
    <submittedName>
        <fullName evidence="7">Putative cell division protein YtgP</fullName>
    </submittedName>
</protein>
<dbReference type="InterPro" id="IPR050833">
    <property type="entry name" value="Poly_Biosynth_Transport"/>
</dbReference>
<name>A0A024Q8W0_9BACI</name>
<keyword evidence="3 6" id="KW-0812">Transmembrane</keyword>
<feature type="transmembrane region" description="Helical" evidence="6">
    <location>
        <begin position="413"/>
        <end position="434"/>
    </location>
</feature>
<gene>
    <name evidence="7" type="primary">ytgP_2</name>
    <name evidence="7" type="ORF">BN990_00636</name>
</gene>
<evidence type="ECO:0000256" key="6">
    <source>
        <dbReference type="SAM" id="Phobius"/>
    </source>
</evidence>
<reference evidence="8" key="2">
    <citation type="submission" date="2014-05" db="EMBL/GenBank/DDBJ databases">
        <title>Draft genome sequence of Virgibacillus massiliensis Vm-5.</title>
        <authorList>
            <person name="Khelaifia S."/>
            <person name="Croce O."/>
            <person name="Lagier J.C."/>
            <person name="Raoult D."/>
        </authorList>
    </citation>
    <scope>NUCLEOTIDE SEQUENCE [LARGE SCALE GENOMIC DNA]</scope>
    <source>
        <strain evidence="8">Vm-5</strain>
    </source>
</reference>
<dbReference type="CDD" id="cd13124">
    <property type="entry name" value="MATE_SpoVB_like"/>
    <property type="match status" value="1"/>
</dbReference>
<feature type="transmembrane region" description="Helical" evidence="6">
    <location>
        <begin position="328"/>
        <end position="349"/>
    </location>
</feature>
<dbReference type="Proteomes" id="UP000028875">
    <property type="component" value="Unassembled WGS sequence"/>
</dbReference>
<feature type="transmembrane region" description="Helical" evidence="6">
    <location>
        <begin position="446"/>
        <end position="466"/>
    </location>
</feature>
<evidence type="ECO:0000256" key="1">
    <source>
        <dbReference type="ARBA" id="ARBA00004651"/>
    </source>
</evidence>
<dbReference type="GO" id="GO:0051301">
    <property type="term" value="P:cell division"/>
    <property type="evidence" value="ECO:0007669"/>
    <property type="project" value="UniProtKB-KW"/>
</dbReference>
<dbReference type="InterPro" id="IPR024923">
    <property type="entry name" value="PG_synth_SpoVB"/>
</dbReference>
<evidence type="ECO:0000256" key="5">
    <source>
        <dbReference type="ARBA" id="ARBA00023136"/>
    </source>
</evidence>
<keyword evidence="7" id="KW-0131">Cell cycle</keyword>
<evidence type="ECO:0000313" key="8">
    <source>
        <dbReference type="Proteomes" id="UP000028875"/>
    </source>
</evidence>
<accession>A0A024Q8W0</accession>
<keyword evidence="7" id="KW-0132">Cell division</keyword>
<dbReference type="PANTHER" id="PTHR30250:SF29">
    <property type="entry name" value="POLYSACCHARIDE BIOSYNTHESIS PROTEIN C-TERMINAL DOMAIN-CONTAINING PROTEIN"/>
    <property type="match status" value="1"/>
</dbReference>